<feature type="domain" description="Fibronectin type-III" evidence="4">
    <location>
        <begin position="208"/>
        <end position="300"/>
    </location>
</feature>
<dbReference type="PROSITE" id="PS50853">
    <property type="entry name" value="FN3"/>
    <property type="match status" value="2"/>
</dbReference>
<dbReference type="KEGG" id="sgn:SGRA_1386"/>
<proteinExistence type="predicted"/>
<keyword evidence="6" id="KW-1185">Reference proteome</keyword>
<feature type="domain" description="Fibronectin type-III" evidence="4">
    <location>
        <begin position="473"/>
        <end position="559"/>
    </location>
</feature>
<dbReference type="InterPro" id="IPR013783">
    <property type="entry name" value="Ig-like_fold"/>
</dbReference>
<name>H6L6H9_SAPGL</name>
<dbReference type="STRING" id="984262.SGRA_1386"/>
<dbReference type="PANTHER" id="PTHR23282:SF101">
    <property type="entry name" value="MAM DOMAIN-CONTAINING PROTEIN"/>
    <property type="match status" value="1"/>
</dbReference>
<evidence type="ECO:0000259" key="3">
    <source>
        <dbReference type="PROSITE" id="PS50060"/>
    </source>
</evidence>
<evidence type="ECO:0000256" key="1">
    <source>
        <dbReference type="SAM" id="MobiDB-lite"/>
    </source>
</evidence>
<feature type="region of interest" description="Disordered" evidence="1">
    <location>
        <begin position="57"/>
        <end position="80"/>
    </location>
</feature>
<dbReference type="SUPFAM" id="SSF49899">
    <property type="entry name" value="Concanavalin A-like lectins/glucanases"/>
    <property type="match status" value="2"/>
</dbReference>
<dbReference type="SUPFAM" id="SSF49265">
    <property type="entry name" value="Fibronectin type III"/>
    <property type="match status" value="1"/>
</dbReference>
<dbReference type="AlphaFoldDB" id="H6L6H9"/>
<dbReference type="HOGENOM" id="CLU_285423_0_0_10"/>
<dbReference type="SMART" id="SM00137">
    <property type="entry name" value="MAM"/>
    <property type="match status" value="1"/>
</dbReference>
<dbReference type="PANTHER" id="PTHR23282">
    <property type="entry name" value="APICAL ENDOSOMAL GLYCOPROTEIN PRECURSOR"/>
    <property type="match status" value="1"/>
</dbReference>
<dbReference type="Gene3D" id="2.60.120.380">
    <property type="match status" value="1"/>
</dbReference>
<dbReference type="EMBL" id="CP002831">
    <property type="protein sequence ID" value="AFC24121.1"/>
    <property type="molecule type" value="Genomic_DNA"/>
</dbReference>
<dbReference type="NCBIfam" id="TIGR04183">
    <property type="entry name" value="Por_Secre_tail"/>
    <property type="match status" value="1"/>
</dbReference>
<gene>
    <name evidence="5" type="ordered locus">SGRA_1386</name>
</gene>
<dbReference type="Proteomes" id="UP000007519">
    <property type="component" value="Chromosome"/>
</dbReference>
<dbReference type="Pfam" id="PF00041">
    <property type="entry name" value="fn3"/>
    <property type="match status" value="2"/>
</dbReference>
<dbReference type="InterPro" id="IPR036116">
    <property type="entry name" value="FN3_sf"/>
</dbReference>
<feature type="domain" description="MAM" evidence="3">
    <location>
        <begin position="309"/>
        <end position="473"/>
    </location>
</feature>
<accession>H6L6H9</accession>
<evidence type="ECO:0000259" key="4">
    <source>
        <dbReference type="PROSITE" id="PS50853"/>
    </source>
</evidence>
<dbReference type="RefSeq" id="WP_015691758.1">
    <property type="nucleotide sequence ID" value="NC_016940.1"/>
</dbReference>
<dbReference type="InterPro" id="IPR003961">
    <property type="entry name" value="FN3_dom"/>
</dbReference>
<feature type="domain" description="MAM" evidence="3">
    <location>
        <begin position="28"/>
        <end position="208"/>
    </location>
</feature>
<feature type="chain" id="PRO_5003603979" evidence="2">
    <location>
        <begin position="21"/>
        <end position="1090"/>
    </location>
</feature>
<dbReference type="Gene3D" id="2.60.120.200">
    <property type="match status" value="2"/>
</dbReference>
<dbReference type="InterPro" id="IPR013320">
    <property type="entry name" value="ConA-like_dom_sf"/>
</dbReference>
<dbReference type="CDD" id="cd06263">
    <property type="entry name" value="MAM"/>
    <property type="match status" value="1"/>
</dbReference>
<dbReference type="GO" id="GO:0004553">
    <property type="term" value="F:hydrolase activity, hydrolyzing O-glycosyl compounds"/>
    <property type="evidence" value="ECO:0007669"/>
    <property type="project" value="UniProtKB-ARBA"/>
</dbReference>
<dbReference type="Pfam" id="PF18962">
    <property type="entry name" value="Por_Secre_tail"/>
    <property type="match status" value="1"/>
</dbReference>
<evidence type="ECO:0000313" key="6">
    <source>
        <dbReference type="Proteomes" id="UP000007519"/>
    </source>
</evidence>
<dbReference type="GO" id="GO:0016020">
    <property type="term" value="C:membrane"/>
    <property type="evidence" value="ECO:0007669"/>
    <property type="project" value="InterPro"/>
</dbReference>
<feature type="signal peptide" evidence="2">
    <location>
        <begin position="1"/>
        <end position="20"/>
    </location>
</feature>
<dbReference type="GO" id="GO:0005975">
    <property type="term" value="P:carbohydrate metabolic process"/>
    <property type="evidence" value="ECO:0007669"/>
    <property type="project" value="UniProtKB-ARBA"/>
</dbReference>
<keyword evidence="2" id="KW-0732">Signal</keyword>
<dbReference type="Gene3D" id="2.60.40.10">
    <property type="entry name" value="Immunoglobulins"/>
    <property type="match status" value="2"/>
</dbReference>
<dbReference type="eggNOG" id="COG3291">
    <property type="taxonomic scope" value="Bacteria"/>
</dbReference>
<dbReference type="CDD" id="cd00063">
    <property type="entry name" value="FN3"/>
    <property type="match status" value="2"/>
</dbReference>
<reference evidence="5 6" key="1">
    <citation type="journal article" date="2012" name="Stand. Genomic Sci.">
        <title>Complete genome sequencing and analysis of Saprospira grandis str. Lewin, a predatory marine bacterium.</title>
        <authorList>
            <person name="Saw J.H."/>
            <person name="Yuryev A."/>
            <person name="Kanbe M."/>
            <person name="Hou S."/>
            <person name="Young A.G."/>
            <person name="Aizawa S."/>
            <person name="Alam M."/>
        </authorList>
    </citation>
    <scope>NUCLEOTIDE SEQUENCE [LARGE SCALE GENOMIC DNA]</scope>
    <source>
        <strain evidence="5 6">Lewin</strain>
    </source>
</reference>
<dbReference type="InterPro" id="IPR051560">
    <property type="entry name" value="MAM_domain-containing"/>
</dbReference>
<evidence type="ECO:0000256" key="2">
    <source>
        <dbReference type="SAM" id="SignalP"/>
    </source>
</evidence>
<dbReference type="InterPro" id="IPR000998">
    <property type="entry name" value="MAM_dom"/>
</dbReference>
<evidence type="ECO:0000313" key="5">
    <source>
        <dbReference type="EMBL" id="AFC24121.1"/>
    </source>
</evidence>
<sequence>MRIYTLIAACLFLSIAGLRAQVVNTFPYTQDFEGETPSGTSSTTAHTMAAAGWTNETTDNQDWLPDAGGTTSSSTGPSVDFNPGNSTGQYLYIETTGGTIGGSAILSSPYFDFTALTAPQLSFALHMYGATMGDLTVEAHVGSMGAWTSVFGPFTDDNDVWQVQTVSLAAYAGLDSVQFRFTGIHGISYTGDMAIDDVVVGEAPSCITPSVLTASNISATTVDLSWTDNNAIAAGSYVVEYGPLGFAQGTGTSVLANTLPFTLTGLAASTDYEFYVRAICAVGDTSSYSFIAGSFTTACSVFSAPYLETFDGSATPNCWTESGSEAWKYSTAADYAAANAGDHTGNGGNYAWIDGSTPNGPTQISTLETPLVDVTALTRPGLIFWVYSNNTDDPGVNNTLIIDIYDGANWTTVDTIRQDFLNWHEVMVDLSLFTITGPVQARFTVVEDAPSSPFENDILIDDVAFDDLPTCVPVSGLTASNITATSADLNWTAAATNFQVEVVMAGNTPTGTTAVINTNSSSQTGLMDNTTYDVYVRAVCTPGDTSAWTMTRFTTLCAVNGDTPTDPIMVSTATFNDTSSTASCYTDFMGYSSADVWYQLIITDPCVTTIDASLCGSSFDTYLRIYDAGINQLADNDDNCGTRSEILGTPVTYQDTFYVMVEGLGTNTGAYVLNITQNAESPSADISYPFASFCQNSGQVAVTNNGSFGGTYMSTTGLSIDSLTGEISAGSSAIGAYNVIYAVGPNMSCMDYDTVAVAIADADTADISYPMANYCFGAGTVTPTIAATQGGSFSSLSNVVDLDPTTGAVNVDNSSAGLHAIVYTTPNACADLDTFVINIDVADTADISYAMSSYCLDGTNPIAQINGSNNGLFSSTAGIAIESFGGTIDLANSQAGAYVISYTTQGNCPDVDTVMLVLNARDDASFVYDTTTFCLGTQAITLPTTMVSGGTFSSSTGLVLDPNTGTIDFDNSPINANHSVTYTTAGACSNSASINIAFIDCSTSITAWNEQNIKLFPNPNNGQFQLQLEQALEGAQQIRIFNTLGQVVWTQTASIQQQYDFNLSNLPAGQYILQLEGKDGRLQLPFVLAK</sequence>
<dbReference type="OrthoDB" id="608579at2"/>
<protein>
    <submittedName>
        <fullName evidence="5">Uncharacterized protein</fullName>
    </submittedName>
</protein>
<organism evidence="5 6">
    <name type="scientific">Saprospira grandis (strain Lewin)</name>
    <dbReference type="NCBI Taxonomy" id="984262"/>
    <lineage>
        <taxon>Bacteria</taxon>
        <taxon>Pseudomonadati</taxon>
        <taxon>Bacteroidota</taxon>
        <taxon>Saprospiria</taxon>
        <taxon>Saprospirales</taxon>
        <taxon>Saprospiraceae</taxon>
        <taxon>Saprospira</taxon>
    </lineage>
</organism>
<dbReference type="PROSITE" id="PS50060">
    <property type="entry name" value="MAM_2"/>
    <property type="match status" value="2"/>
</dbReference>
<dbReference type="InterPro" id="IPR026444">
    <property type="entry name" value="Secre_tail"/>
</dbReference>
<dbReference type="Pfam" id="PF00629">
    <property type="entry name" value="MAM"/>
    <property type="match status" value="1"/>
</dbReference>
<dbReference type="SMART" id="SM00060">
    <property type="entry name" value="FN3"/>
    <property type="match status" value="2"/>
</dbReference>